<organism evidence="1 2">
    <name type="scientific">Zophobas morio</name>
    <dbReference type="NCBI Taxonomy" id="2755281"/>
    <lineage>
        <taxon>Eukaryota</taxon>
        <taxon>Metazoa</taxon>
        <taxon>Ecdysozoa</taxon>
        <taxon>Arthropoda</taxon>
        <taxon>Hexapoda</taxon>
        <taxon>Insecta</taxon>
        <taxon>Pterygota</taxon>
        <taxon>Neoptera</taxon>
        <taxon>Endopterygota</taxon>
        <taxon>Coleoptera</taxon>
        <taxon>Polyphaga</taxon>
        <taxon>Cucujiformia</taxon>
        <taxon>Tenebrionidae</taxon>
        <taxon>Zophobas</taxon>
    </lineage>
</organism>
<name>A0AA38IMC7_9CUCU</name>
<accession>A0AA38IMC7</accession>
<comment type="caution">
    <text evidence="1">The sequence shown here is derived from an EMBL/GenBank/DDBJ whole genome shotgun (WGS) entry which is preliminary data.</text>
</comment>
<sequence length="279" mass="31266">MNSQGGSSFFSVRRVMRLSSFGVIEKGLVESATSDLFATMINLENVYVSLGRLLGEFLQVFAFRVAPNPIKARNLQSQCIFGRIHHKNCGHVAMLQSAIFFAALLIKTENGRCLHLSTSLLGINVRVKLKGEFQSEIEDPIVLDKVDYATINKMFSSSFFQASACESLASAYQFGKYSNNDPRNSILRYIHLSPIYLNIPGILIRPPPTQSPRNLCRAPGSRYTISIHAIIPMQNMFDSTCRLIVRAFRNYRLPPVLLQGHFTANRINWAAPSKPPIKL</sequence>
<evidence type="ECO:0000313" key="1">
    <source>
        <dbReference type="EMBL" id="KAJ3660583.1"/>
    </source>
</evidence>
<protein>
    <submittedName>
        <fullName evidence="1">Uncharacterized protein</fullName>
    </submittedName>
</protein>
<keyword evidence="2" id="KW-1185">Reference proteome</keyword>
<gene>
    <name evidence="1" type="ORF">Zmor_005025</name>
</gene>
<proteinExistence type="predicted"/>
<dbReference type="EMBL" id="JALNTZ010000002">
    <property type="protein sequence ID" value="KAJ3660583.1"/>
    <property type="molecule type" value="Genomic_DNA"/>
</dbReference>
<dbReference type="Proteomes" id="UP001168821">
    <property type="component" value="Unassembled WGS sequence"/>
</dbReference>
<evidence type="ECO:0000313" key="2">
    <source>
        <dbReference type="Proteomes" id="UP001168821"/>
    </source>
</evidence>
<reference evidence="1" key="1">
    <citation type="journal article" date="2023" name="G3 (Bethesda)">
        <title>Whole genome assemblies of Zophobas morio and Tenebrio molitor.</title>
        <authorList>
            <person name="Kaur S."/>
            <person name="Stinson S.A."/>
            <person name="diCenzo G.C."/>
        </authorList>
    </citation>
    <scope>NUCLEOTIDE SEQUENCE</scope>
    <source>
        <strain evidence="1">QUZm001</strain>
    </source>
</reference>
<dbReference type="AlphaFoldDB" id="A0AA38IMC7"/>